<keyword evidence="1" id="KW-0812">Transmembrane</keyword>
<dbReference type="AlphaFoldDB" id="A0A9K3HES6"/>
<dbReference type="EMBL" id="MNCJ02000327">
    <property type="protein sequence ID" value="KAF5776439.1"/>
    <property type="molecule type" value="Genomic_DNA"/>
</dbReference>
<evidence type="ECO:0000256" key="1">
    <source>
        <dbReference type="SAM" id="Phobius"/>
    </source>
</evidence>
<proteinExistence type="predicted"/>
<keyword evidence="1" id="KW-1133">Transmembrane helix</keyword>
<dbReference type="Proteomes" id="UP000215914">
    <property type="component" value="Unassembled WGS sequence"/>
</dbReference>
<feature type="transmembrane region" description="Helical" evidence="1">
    <location>
        <begin position="12"/>
        <end position="29"/>
    </location>
</feature>
<protein>
    <submittedName>
        <fullName evidence="2">Uncharacterized protein</fullName>
    </submittedName>
</protein>
<accession>A0A9K3HES6</accession>
<organism evidence="2 3">
    <name type="scientific">Helianthus annuus</name>
    <name type="common">Common sunflower</name>
    <dbReference type="NCBI Taxonomy" id="4232"/>
    <lineage>
        <taxon>Eukaryota</taxon>
        <taxon>Viridiplantae</taxon>
        <taxon>Streptophyta</taxon>
        <taxon>Embryophyta</taxon>
        <taxon>Tracheophyta</taxon>
        <taxon>Spermatophyta</taxon>
        <taxon>Magnoliopsida</taxon>
        <taxon>eudicotyledons</taxon>
        <taxon>Gunneridae</taxon>
        <taxon>Pentapetalae</taxon>
        <taxon>asterids</taxon>
        <taxon>campanulids</taxon>
        <taxon>Asterales</taxon>
        <taxon>Asteraceae</taxon>
        <taxon>Asteroideae</taxon>
        <taxon>Heliantheae alliance</taxon>
        <taxon>Heliantheae</taxon>
        <taxon>Helianthus</taxon>
    </lineage>
</organism>
<reference evidence="2" key="2">
    <citation type="submission" date="2020-06" db="EMBL/GenBank/DDBJ databases">
        <title>Helianthus annuus Genome sequencing and assembly Release 2.</title>
        <authorList>
            <person name="Gouzy J."/>
            <person name="Langlade N."/>
            <person name="Munos S."/>
        </authorList>
    </citation>
    <scope>NUCLEOTIDE SEQUENCE</scope>
    <source>
        <tissue evidence="2">Leaves</tissue>
    </source>
</reference>
<keyword evidence="1" id="KW-0472">Membrane</keyword>
<evidence type="ECO:0000313" key="3">
    <source>
        <dbReference type="Proteomes" id="UP000215914"/>
    </source>
</evidence>
<gene>
    <name evidence="2" type="ORF">HanXRQr2_Chr12g0524301</name>
</gene>
<sequence>MLIPIIFTRNPAGLFLIGTLLITNIVYNTKNTLFRKQQHIDRDRVKYKSISSGFEILLRPFFRGQGWVPTLLGRVQIWLYELFKKYFSHISSLKYVP</sequence>
<keyword evidence="3" id="KW-1185">Reference proteome</keyword>
<dbReference type="Gramene" id="mRNA:HanXRQr2_Chr12g0524301">
    <property type="protein sequence ID" value="CDS:HanXRQr2_Chr12g0524301.1"/>
    <property type="gene ID" value="HanXRQr2_Chr12g0524301"/>
</dbReference>
<reference evidence="2" key="1">
    <citation type="journal article" date="2017" name="Nature">
        <title>The sunflower genome provides insights into oil metabolism, flowering and Asterid evolution.</title>
        <authorList>
            <person name="Badouin H."/>
            <person name="Gouzy J."/>
            <person name="Grassa C.J."/>
            <person name="Murat F."/>
            <person name="Staton S.E."/>
            <person name="Cottret L."/>
            <person name="Lelandais-Briere C."/>
            <person name="Owens G.L."/>
            <person name="Carrere S."/>
            <person name="Mayjonade B."/>
            <person name="Legrand L."/>
            <person name="Gill N."/>
            <person name="Kane N.C."/>
            <person name="Bowers J.E."/>
            <person name="Hubner S."/>
            <person name="Bellec A."/>
            <person name="Berard A."/>
            <person name="Berges H."/>
            <person name="Blanchet N."/>
            <person name="Boniface M.C."/>
            <person name="Brunel D."/>
            <person name="Catrice O."/>
            <person name="Chaidir N."/>
            <person name="Claudel C."/>
            <person name="Donnadieu C."/>
            <person name="Faraut T."/>
            <person name="Fievet G."/>
            <person name="Helmstetter N."/>
            <person name="King M."/>
            <person name="Knapp S.J."/>
            <person name="Lai Z."/>
            <person name="Le Paslier M.C."/>
            <person name="Lippi Y."/>
            <person name="Lorenzon L."/>
            <person name="Mandel J.R."/>
            <person name="Marage G."/>
            <person name="Marchand G."/>
            <person name="Marquand E."/>
            <person name="Bret-Mestries E."/>
            <person name="Morien E."/>
            <person name="Nambeesan S."/>
            <person name="Nguyen T."/>
            <person name="Pegot-Espagnet P."/>
            <person name="Pouilly N."/>
            <person name="Raftis F."/>
            <person name="Sallet E."/>
            <person name="Schiex T."/>
            <person name="Thomas J."/>
            <person name="Vandecasteele C."/>
            <person name="Vares D."/>
            <person name="Vear F."/>
            <person name="Vautrin S."/>
            <person name="Crespi M."/>
            <person name="Mangin B."/>
            <person name="Burke J.M."/>
            <person name="Salse J."/>
            <person name="Munos S."/>
            <person name="Vincourt P."/>
            <person name="Rieseberg L.H."/>
            <person name="Langlade N.B."/>
        </authorList>
    </citation>
    <scope>NUCLEOTIDE SEQUENCE</scope>
    <source>
        <tissue evidence="2">Leaves</tissue>
    </source>
</reference>
<evidence type="ECO:0000313" key="2">
    <source>
        <dbReference type="EMBL" id="KAF5776439.1"/>
    </source>
</evidence>
<name>A0A9K3HES6_HELAN</name>
<comment type="caution">
    <text evidence="2">The sequence shown here is derived from an EMBL/GenBank/DDBJ whole genome shotgun (WGS) entry which is preliminary data.</text>
</comment>